<reference evidence="10" key="1">
    <citation type="submission" date="2015-07" db="EMBL/GenBank/DDBJ databases">
        <authorList>
            <person name="Teixeira M.M."/>
            <person name="Souza R.C."/>
            <person name="Almeida L.G."/>
            <person name="Vicente V.A."/>
            <person name="de Hoog S."/>
            <person name="Bocca A.L."/>
            <person name="de Almeida S.R."/>
            <person name="Vasconcelos A.T."/>
            <person name="Felipe M.S."/>
        </authorList>
    </citation>
    <scope>NUCLEOTIDE SEQUENCE [LARGE SCALE GENOMIC DNA]</scope>
    <source>
        <strain evidence="10">KSF</strain>
    </source>
</reference>
<feature type="domain" description="DUF2421" evidence="6">
    <location>
        <begin position="757"/>
        <end position="872"/>
    </location>
</feature>
<evidence type="ECO:0000256" key="2">
    <source>
        <dbReference type="ARBA" id="ARBA00022692"/>
    </source>
</evidence>
<evidence type="ECO:0000313" key="10">
    <source>
        <dbReference type="Proteomes" id="UP000094526"/>
    </source>
</evidence>
<feature type="domain" description="Integral membrane bound transporter" evidence="8">
    <location>
        <begin position="619"/>
        <end position="753"/>
    </location>
</feature>
<feature type="transmembrane region" description="Helical" evidence="5">
    <location>
        <begin position="157"/>
        <end position="178"/>
    </location>
</feature>
<evidence type="ECO:0000259" key="7">
    <source>
        <dbReference type="Pfam" id="PF10337"/>
    </source>
</evidence>
<evidence type="ECO:0000259" key="6">
    <source>
        <dbReference type="Pfam" id="PF10334"/>
    </source>
</evidence>
<evidence type="ECO:0000256" key="3">
    <source>
        <dbReference type="ARBA" id="ARBA00022989"/>
    </source>
</evidence>
<feature type="transmembrane region" description="Helical" evidence="5">
    <location>
        <begin position="622"/>
        <end position="642"/>
    </location>
</feature>
<name>A0A1C1CYQ6_9EURO</name>
<keyword evidence="3 5" id="KW-1133">Transmembrane helix</keyword>
<evidence type="ECO:0000313" key="9">
    <source>
        <dbReference type="EMBL" id="OCT53674.1"/>
    </source>
</evidence>
<evidence type="ECO:0008006" key="11">
    <source>
        <dbReference type="Google" id="ProtNLM"/>
    </source>
</evidence>
<dbReference type="EMBL" id="LGRB01000008">
    <property type="protein sequence ID" value="OCT53674.1"/>
    <property type="molecule type" value="Genomic_DNA"/>
</dbReference>
<evidence type="ECO:0000256" key="5">
    <source>
        <dbReference type="SAM" id="Phobius"/>
    </source>
</evidence>
<keyword evidence="4 5" id="KW-0472">Membrane</keyword>
<comment type="subcellular location">
    <subcellularLocation>
        <location evidence="1">Membrane</location>
        <topology evidence="1">Multi-pass membrane protein</topology>
    </subcellularLocation>
</comment>
<dbReference type="InterPro" id="IPR018820">
    <property type="entry name" value="BRE4-related_DUF2421"/>
</dbReference>
<feature type="transmembrane region" description="Helical" evidence="5">
    <location>
        <begin position="662"/>
        <end position="683"/>
    </location>
</feature>
<feature type="transmembrane region" description="Helical" evidence="5">
    <location>
        <begin position="125"/>
        <end position="145"/>
    </location>
</feature>
<organism evidence="9 10">
    <name type="scientific">Cladophialophora carrionii</name>
    <dbReference type="NCBI Taxonomy" id="86049"/>
    <lineage>
        <taxon>Eukaryota</taxon>
        <taxon>Fungi</taxon>
        <taxon>Dikarya</taxon>
        <taxon>Ascomycota</taxon>
        <taxon>Pezizomycotina</taxon>
        <taxon>Eurotiomycetes</taxon>
        <taxon>Chaetothyriomycetidae</taxon>
        <taxon>Chaetothyriales</taxon>
        <taxon>Herpotrichiellaceae</taxon>
        <taxon>Cladophialophora</taxon>
    </lineage>
</organism>
<dbReference type="VEuPathDB" id="FungiDB:CLCR_09481"/>
<feature type="domain" description="Putative ER transporter 6TM N-terminal" evidence="7">
    <location>
        <begin position="21"/>
        <end position="336"/>
    </location>
</feature>
<evidence type="ECO:0000256" key="1">
    <source>
        <dbReference type="ARBA" id="ARBA00004141"/>
    </source>
</evidence>
<feature type="transmembrane region" description="Helical" evidence="5">
    <location>
        <begin position="738"/>
        <end position="758"/>
    </location>
</feature>
<comment type="caution">
    <text evidence="9">The sequence shown here is derived from an EMBL/GenBank/DDBJ whole genome shotgun (WGS) entry which is preliminary data.</text>
</comment>
<feature type="transmembrane region" description="Helical" evidence="5">
    <location>
        <begin position="79"/>
        <end position="98"/>
    </location>
</feature>
<dbReference type="OrthoDB" id="2274698at2759"/>
<proteinExistence type="predicted"/>
<evidence type="ECO:0000259" key="8">
    <source>
        <dbReference type="Pfam" id="PF13515"/>
    </source>
</evidence>
<gene>
    <name evidence="9" type="ORF">CLCR_09481</name>
</gene>
<dbReference type="Pfam" id="PF13515">
    <property type="entry name" value="FUSC_2"/>
    <property type="match status" value="1"/>
</dbReference>
<evidence type="ECO:0000256" key="4">
    <source>
        <dbReference type="ARBA" id="ARBA00023136"/>
    </source>
</evidence>
<dbReference type="Pfam" id="PF10334">
    <property type="entry name" value="BRE4"/>
    <property type="match status" value="1"/>
</dbReference>
<dbReference type="InterPro" id="IPR049453">
    <property type="entry name" value="Memb_transporter_dom"/>
</dbReference>
<dbReference type="Pfam" id="PF10337">
    <property type="entry name" value="ArAE_2_N"/>
    <property type="match status" value="1"/>
</dbReference>
<feature type="transmembrane region" description="Helical" evidence="5">
    <location>
        <begin position="190"/>
        <end position="212"/>
    </location>
</feature>
<keyword evidence="10" id="KW-1185">Reference proteome</keyword>
<accession>A0A1C1CYQ6</accession>
<dbReference type="PANTHER" id="PTHR37994">
    <property type="entry name" value="ARAE_2_N DOMAIN-CONTAINING PROTEIN-RELATED"/>
    <property type="match status" value="1"/>
</dbReference>
<protein>
    <recommendedName>
        <fullName evidence="11">ER transporter 6TM N-terminal domain-containing protein</fullName>
    </recommendedName>
</protein>
<dbReference type="AlphaFoldDB" id="A0A1C1CYQ6"/>
<dbReference type="Proteomes" id="UP000094526">
    <property type="component" value="Unassembled WGS sequence"/>
</dbReference>
<keyword evidence="2 5" id="KW-0812">Transmembrane</keyword>
<sequence>MADSQKQSVLKRLNDKLGLKLNLPVLLLMFKGAVAPTIGLAIYQAKTVSDRYSTIGYLIPIMSLFVVPILPRARFLQNFLVTCFLTCLAAAISLLYMWTAIKARQNTTHISAEPRSNGPVPHAQIVPYNAAASACLAVWFFFWLWAYNTFRAFRPQYFLPLIVFGIYINITSLYGAIFPEMEQAYSLTRHLLDTFFVGFGLAFAVHFVILPITSMDLVTLTLNEYLHVLKGVIDAKGALLTSLPSRDWHNVSKTSSVESDSDAGELTERLTPWPEADKWKALTTLATECQIKIQSEMRYVKREVTFSKLSGKDYSCISKLLRNILIPISGLGTAIQVNDRVERRGGWTSVRTHKDVSGSELSDRSLNDIEKERWSGLFGRIDPAFKLLWQAMIEGLDYAFYTLRITKKPAFTTKEELEGRGADSSEGKGFAKYLEQTINHFLVEREGPLKDWCRLNGMEVSQVANKASHQRHTSQLYLLLDIEYCVVATATGILDLVRFADSKVEDGTMKKKRLIVPSWKNWQKWAWAIVLREDSNLDYAAYAYRSGTPTVYLGDAFGVHRDPEHLPPVTWWEKTTNHFRLIPRLFGSPESWFGFKVATGTMVVAISAFLRNSQEFYIKQRIIWGAIMVAISMTQTAGSGMYGQFVRIFGTFLAMVFSYVDWYIVNGHTAGVIVFVGLTMFLYHYLMVTKPNDPVIPMIGMITVVLIVAYELQVKQVGVRVSESNGQLFHPVYELAPYRLACVLGGVGVACLFTYFPSVTTARSEMRRDLGNTLNLLGQYYSSSHKAVSLRLKGQEGDIHDKKSPLRRLEKARSQLFAKELILIQAMQNHLKFIKWEPTFGGRFPRELYERLLTHTQNILRFTAMISWTTKTFRDLPPSANSLTDTSCSRGDNDNDNDNGTWLKDFKQLIASLELTSQSVTSLLAILSGAIGSGKPLPPYLRPPERFHMGEMLSSLDSDMLATKHVCEPGYSAFAVMQVSTTMLSEDLADLLADTKRLVGEAEFNLDVHVDVVAEDYERNVGVGVVPTEIREKRE</sequence>
<dbReference type="InterPro" id="IPR018823">
    <property type="entry name" value="ArAE_2_N"/>
</dbReference>
<feature type="transmembrane region" description="Helical" evidence="5">
    <location>
        <begin position="23"/>
        <end position="43"/>
    </location>
</feature>
<feature type="transmembrane region" description="Helical" evidence="5">
    <location>
        <begin position="695"/>
        <end position="712"/>
    </location>
</feature>
<dbReference type="VEuPathDB" id="FungiDB:G647_00620"/>
<dbReference type="eggNOG" id="KOG4711">
    <property type="taxonomic scope" value="Eukaryota"/>
</dbReference>
<dbReference type="STRING" id="86049.A0A1C1CYQ6"/>
<feature type="transmembrane region" description="Helical" evidence="5">
    <location>
        <begin position="592"/>
        <end position="610"/>
    </location>
</feature>
<dbReference type="GO" id="GO:0016020">
    <property type="term" value="C:membrane"/>
    <property type="evidence" value="ECO:0007669"/>
    <property type="project" value="UniProtKB-SubCell"/>
</dbReference>
<dbReference type="PANTHER" id="PTHR37994:SF4">
    <property type="entry name" value="ER TRANSPORTER 6TM N-TERMINAL DOMAIN-CONTAINING PROTEIN-RELATED"/>
    <property type="match status" value="1"/>
</dbReference>